<dbReference type="Gene3D" id="3.40.50.720">
    <property type="entry name" value="NAD(P)-binding Rossmann-like Domain"/>
    <property type="match status" value="1"/>
</dbReference>
<proteinExistence type="inferred from homology"/>
<dbReference type="SUPFAM" id="SSF48179">
    <property type="entry name" value="6-phosphogluconate dehydrogenase C-terminal domain-like"/>
    <property type="match status" value="1"/>
</dbReference>
<protein>
    <submittedName>
        <fullName evidence="5">NAD(P)-binding domain-containing protein</fullName>
    </submittedName>
</protein>
<dbReference type="InterPro" id="IPR051265">
    <property type="entry name" value="HIBADH-related_NP60_sf"/>
</dbReference>
<name>A0AAU7VQV9_9MICO</name>
<dbReference type="PIRSF" id="PIRSF000103">
    <property type="entry name" value="HIBADH"/>
    <property type="match status" value="1"/>
</dbReference>
<dbReference type="EMBL" id="CP158357">
    <property type="protein sequence ID" value="XBX76515.1"/>
    <property type="molecule type" value="Genomic_DNA"/>
</dbReference>
<dbReference type="GO" id="GO:0050661">
    <property type="term" value="F:NADP binding"/>
    <property type="evidence" value="ECO:0007669"/>
    <property type="project" value="InterPro"/>
</dbReference>
<dbReference type="SUPFAM" id="SSF51735">
    <property type="entry name" value="NAD(P)-binding Rossmann-fold domains"/>
    <property type="match status" value="1"/>
</dbReference>
<dbReference type="RefSeq" id="WP_350350150.1">
    <property type="nucleotide sequence ID" value="NZ_CP158357.1"/>
</dbReference>
<evidence type="ECO:0000256" key="2">
    <source>
        <dbReference type="ARBA" id="ARBA00023002"/>
    </source>
</evidence>
<dbReference type="InterPro" id="IPR036291">
    <property type="entry name" value="NAD(P)-bd_dom_sf"/>
</dbReference>
<gene>
    <name evidence="5" type="ORF">ABS642_11375</name>
</gene>
<organism evidence="5">
    <name type="scientific">Microbacterium sp. A8/3-1</name>
    <dbReference type="NCBI Taxonomy" id="3160749"/>
    <lineage>
        <taxon>Bacteria</taxon>
        <taxon>Bacillati</taxon>
        <taxon>Actinomycetota</taxon>
        <taxon>Actinomycetes</taxon>
        <taxon>Micrococcales</taxon>
        <taxon>Microbacteriaceae</taxon>
        <taxon>Microbacterium</taxon>
    </lineage>
</organism>
<sequence>MKILVLGSGVMAAGIAGQLAKHHDITMLSRHLDPAVEDFRVAATLEDATSECYAAVLSCVADDQRSRALWLDERMEALIRRDRPVVAELSTLSLSWIEEWHQRMDALEVVAVESPVTGSRSGAEAGTLSSFRFSKARSHIVDEIFAVFTDHIYEFSAPGNPTRFKLIYNSWGAAILATLGPHAELLSTHLHEDFDLASTIVQSDGWMAPVVNSKWARYRDRDFDNPDFRLSHMVKDLNYLRPILRETDVHAHQVRMEYEASLTPETSNLDFAVVSRYRPNAETAP</sequence>
<dbReference type="InterPro" id="IPR006115">
    <property type="entry name" value="6PGDH_NADP-bd"/>
</dbReference>
<dbReference type="PANTHER" id="PTHR43580">
    <property type="entry name" value="OXIDOREDUCTASE GLYR1-RELATED"/>
    <property type="match status" value="1"/>
</dbReference>
<dbReference type="InterPro" id="IPR008927">
    <property type="entry name" value="6-PGluconate_DH-like_C_sf"/>
</dbReference>
<reference evidence="5" key="1">
    <citation type="submission" date="2024-06" db="EMBL/GenBank/DDBJ databases">
        <title>Draft genome sequence of Microbacterium sp. strain A8/3-1, isolated from Oxytropis tragacanthoides Fisch. ex DC. Root nodules in the Altai region of Russia.</title>
        <authorList>
            <person name="Sazanova A."/>
            <person name="Guro P."/>
            <person name="Kuznetsova I."/>
            <person name="Belimov A."/>
            <person name="Safronova V."/>
        </authorList>
    </citation>
    <scope>NUCLEOTIDE SEQUENCE</scope>
    <source>
        <strain evidence="5">A8/3-1</strain>
    </source>
</reference>
<dbReference type="AlphaFoldDB" id="A0AAU7VQV9"/>
<dbReference type="PANTHER" id="PTHR43580:SF2">
    <property type="entry name" value="CYTOKINE-LIKE NUCLEAR FACTOR N-PAC"/>
    <property type="match status" value="1"/>
</dbReference>
<feature type="domain" description="6-phosphogluconate dehydrogenase NADP-binding" evidence="4">
    <location>
        <begin position="2"/>
        <end position="130"/>
    </location>
</feature>
<keyword evidence="2" id="KW-0560">Oxidoreductase</keyword>
<comment type="similarity">
    <text evidence="1">Belongs to the HIBADH-related family.</text>
</comment>
<dbReference type="Gene3D" id="1.10.1040.10">
    <property type="entry name" value="N-(1-d-carboxylethyl)-l-norvaline Dehydrogenase, domain 2"/>
    <property type="match status" value="1"/>
</dbReference>
<evidence type="ECO:0000256" key="1">
    <source>
        <dbReference type="ARBA" id="ARBA00009080"/>
    </source>
</evidence>
<dbReference type="Pfam" id="PF03446">
    <property type="entry name" value="NAD_binding_2"/>
    <property type="match status" value="1"/>
</dbReference>
<dbReference type="GO" id="GO:0016491">
    <property type="term" value="F:oxidoreductase activity"/>
    <property type="evidence" value="ECO:0007669"/>
    <property type="project" value="UniProtKB-KW"/>
</dbReference>
<evidence type="ECO:0000313" key="5">
    <source>
        <dbReference type="EMBL" id="XBX76515.1"/>
    </source>
</evidence>
<evidence type="ECO:0000259" key="4">
    <source>
        <dbReference type="Pfam" id="PF03446"/>
    </source>
</evidence>
<accession>A0AAU7VQV9</accession>
<evidence type="ECO:0000256" key="3">
    <source>
        <dbReference type="PIRSR" id="PIRSR000103-1"/>
    </source>
</evidence>
<dbReference type="InterPro" id="IPR013328">
    <property type="entry name" value="6PGD_dom2"/>
</dbReference>
<feature type="active site" evidence="3">
    <location>
        <position position="165"/>
    </location>
</feature>
<dbReference type="InterPro" id="IPR015815">
    <property type="entry name" value="HIBADH-related"/>
</dbReference>